<accession>A0ABS8PBN8</accession>
<reference evidence="3 4" key="1">
    <citation type="submission" date="2021-11" db="EMBL/GenBank/DDBJ databases">
        <title>Draft genome sequence of Actinomycetospora sp. SF1 isolated from the rhizosphere soil.</title>
        <authorList>
            <person name="Duangmal K."/>
            <person name="Chantavorakit T."/>
        </authorList>
    </citation>
    <scope>NUCLEOTIDE SEQUENCE [LARGE SCALE GENOMIC DNA]</scope>
    <source>
        <strain evidence="3 4">TBRC 5722</strain>
    </source>
</reference>
<evidence type="ECO:0000259" key="2">
    <source>
        <dbReference type="Pfam" id="PF01326"/>
    </source>
</evidence>
<feature type="domain" description="Pyruvate phosphate dikinase AMP/ATP-binding" evidence="2">
    <location>
        <begin position="64"/>
        <end position="286"/>
    </location>
</feature>
<dbReference type="Pfam" id="PF00391">
    <property type="entry name" value="PEP-utilizers"/>
    <property type="match status" value="1"/>
</dbReference>
<protein>
    <submittedName>
        <fullName evidence="3">Pyruvate, phosphate dikinase</fullName>
        <ecNumber evidence="3">2.7.9.1</ecNumber>
    </submittedName>
</protein>
<dbReference type="InterPro" id="IPR013815">
    <property type="entry name" value="ATP_grasp_subdomain_1"/>
</dbReference>
<dbReference type="EC" id="2.7.9.1" evidence="3"/>
<dbReference type="GO" id="GO:0050242">
    <property type="term" value="F:pyruvate, phosphate dikinase activity"/>
    <property type="evidence" value="ECO:0007669"/>
    <property type="project" value="UniProtKB-EC"/>
</dbReference>
<dbReference type="Gene3D" id="1.20.80.30">
    <property type="match status" value="1"/>
</dbReference>
<evidence type="ECO:0000259" key="1">
    <source>
        <dbReference type="Pfam" id="PF00391"/>
    </source>
</evidence>
<evidence type="ECO:0000313" key="4">
    <source>
        <dbReference type="Proteomes" id="UP001199469"/>
    </source>
</evidence>
<dbReference type="SUPFAM" id="SSF52009">
    <property type="entry name" value="Phosphohistidine domain"/>
    <property type="match status" value="1"/>
</dbReference>
<keyword evidence="3" id="KW-0808">Transferase</keyword>
<name>A0ABS8PBN8_9PSEU</name>
<dbReference type="PANTHER" id="PTHR22931">
    <property type="entry name" value="PHOSPHOENOLPYRUVATE DIKINASE-RELATED"/>
    <property type="match status" value="1"/>
</dbReference>
<dbReference type="InterPro" id="IPR008279">
    <property type="entry name" value="PEP-util_enz_mobile_dom"/>
</dbReference>
<dbReference type="SUPFAM" id="SSF51621">
    <property type="entry name" value="Phosphoenolpyruvate/pyruvate domain"/>
    <property type="match status" value="1"/>
</dbReference>
<keyword evidence="4" id="KW-1185">Reference proteome</keyword>
<dbReference type="Gene3D" id="3.30.1490.20">
    <property type="entry name" value="ATP-grasp fold, A domain"/>
    <property type="match status" value="1"/>
</dbReference>
<dbReference type="SUPFAM" id="SSF56059">
    <property type="entry name" value="Glutathione synthetase ATP-binding domain-like"/>
    <property type="match status" value="1"/>
</dbReference>
<dbReference type="InterPro" id="IPR036637">
    <property type="entry name" value="Phosphohistidine_dom_sf"/>
</dbReference>
<sequence length="830" mass="85821">MSAPGWTRAFTDDGAVDVEVLGGKGAGLVRMTRDGLRVPPGCVITTAACHVYLSARALPDGLLDEVRGRLSDVEAATGKTFGAGPEPLLLSVRSGAPVSMPGMMDTVLNLGLSRDAAIALAVRAGDTRFMADLVARFHAMYSEIVLGALDDRDTVDALVNGVNRDDDPAAVYDRVWAAAEAALDEELSESVPADPDDQLRHAVEAVFRSWNTRRARTYREHHGIPHDMGTAVVVQSMVFGNLDDASGSGVVFTRNPVTGEPGLYGEYLAHSQGEDVVAGIRTPDPVARALPAPLLAELEGSCAELEARHGDVLDVEFTVEHGVLYFLQVRSAKRTPEAAVRIAADLLADGTATPARALSLVTGDQLRAAQRPGFDDEALSAARAAGRVLLTGIGACPGQVCGELVLDPDRAKERAEAGAAVILARAVTSPADLHGMIAAEGIVTSTGGSTSHAAVVARALGTACVVGAGALEIDAAARVVRVGERVLSEGDPVSLDGASGELVAGTLPTTTPAAANEAMDALLAAAADAAGCEVLARVTVPPDVVAARAAGATGVVTAVDDVLAASGDLNHLVETLLEKGWDGVGAGTALDEVRRAIARQVSGLLAAAGDHDVDVRAIDLLADEARELLQQTAVTTRHPELALPLGVPALIAAQREGLALAASEAGYGGRMRLAVRHVSDPAEVRALQSLDGDGPGMGTYLTSPRAVLGAEALVELSEVVWLEVRALQAAMFGIPARQFLTAAPLDDYVARGLLGIDPRHAIDPTVEPLLAVLSEAGRAHPEVPVGVRLSGTVSDRVASRLYELGFRRFAVDLPEVRPLILGLGRAALAG</sequence>
<organism evidence="3 4">
    <name type="scientific">Actinomycetospora endophytica</name>
    <dbReference type="NCBI Taxonomy" id="2291215"/>
    <lineage>
        <taxon>Bacteria</taxon>
        <taxon>Bacillati</taxon>
        <taxon>Actinomycetota</taxon>
        <taxon>Actinomycetes</taxon>
        <taxon>Pseudonocardiales</taxon>
        <taxon>Pseudonocardiaceae</taxon>
        <taxon>Actinomycetospora</taxon>
    </lineage>
</organism>
<evidence type="ECO:0000313" key="3">
    <source>
        <dbReference type="EMBL" id="MCD2195704.1"/>
    </source>
</evidence>
<dbReference type="Gene3D" id="3.50.30.10">
    <property type="entry name" value="Phosphohistidine domain"/>
    <property type="match status" value="1"/>
</dbReference>
<dbReference type="Pfam" id="PF01326">
    <property type="entry name" value="PPDK_N"/>
    <property type="match status" value="1"/>
</dbReference>
<dbReference type="InterPro" id="IPR010121">
    <property type="entry name" value="Pyruvate_phosphate_dikinase"/>
</dbReference>
<gene>
    <name evidence="3" type="ORF">LQ327_20240</name>
</gene>
<proteinExistence type="predicted"/>
<dbReference type="RefSeq" id="WP_230737040.1">
    <property type="nucleotide sequence ID" value="NZ_JAJNDB010000004.1"/>
</dbReference>
<keyword evidence="3" id="KW-0670">Pyruvate</keyword>
<dbReference type="Gene3D" id="1.10.189.10">
    <property type="entry name" value="Pyruvate Phosphate Dikinase, domain 2"/>
    <property type="match status" value="1"/>
</dbReference>
<dbReference type="InterPro" id="IPR002192">
    <property type="entry name" value="PPDK_AMP/ATP-bd"/>
</dbReference>
<feature type="domain" description="PEP-utilising enzyme mobile" evidence="1">
    <location>
        <begin position="421"/>
        <end position="500"/>
    </location>
</feature>
<dbReference type="Gene3D" id="3.30.470.20">
    <property type="entry name" value="ATP-grasp fold, B domain"/>
    <property type="match status" value="1"/>
</dbReference>
<dbReference type="Proteomes" id="UP001199469">
    <property type="component" value="Unassembled WGS sequence"/>
</dbReference>
<dbReference type="InterPro" id="IPR018274">
    <property type="entry name" value="PEP_util_AS"/>
</dbReference>
<dbReference type="PANTHER" id="PTHR22931:SF9">
    <property type="entry name" value="PYRUVATE, PHOSPHATE DIKINASE 1, CHLOROPLASTIC"/>
    <property type="match status" value="1"/>
</dbReference>
<comment type="caution">
    <text evidence="3">The sequence shown here is derived from an EMBL/GenBank/DDBJ whole genome shotgun (WGS) entry which is preliminary data.</text>
</comment>
<dbReference type="PIRSF" id="PIRSF000853">
    <property type="entry name" value="PPDK"/>
    <property type="match status" value="1"/>
</dbReference>
<dbReference type="InterPro" id="IPR015813">
    <property type="entry name" value="Pyrv/PenolPyrv_kinase-like_dom"/>
</dbReference>
<dbReference type="NCBIfam" id="NF004531">
    <property type="entry name" value="PRK05878.1"/>
    <property type="match status" value="1"/>
</dbReference>
<dbReference type="PROSITE" id="PS00370">
    <property type="entry name" value="PEP_ENZYMES_PHOS_SITE"/>
    <property type="match status" value="1"/>
</dbReference>
<dbReference type="EMBL" id="JAJNDB010000004">
    <property type="protein sequence ID" value="MCD2195704.1"/>
    <property type="molecule type" value="Genomic_DNA"/>
</dbReference>